<evidence type="ECO:0000256" key="3">
    <source>
        <dbReference type="ARBA" id="ARBA00022475"/>
    </source>
</evidence>
<dbReference type="SUPFAM" id="SSF52058">
    <property type="entry name" value="L domain-like"/>
    <property type="match status" value="1"/>
</dbReference>
<dbReference type="InterPro" id="IPR032675">
    <property type="entry name" value="LRR_dom_sf"/>
</dbReference>
<evidence type="ECO:0000256" key="9">
    <source>
        <dbReference type="ARBA" id="ARBA00023170"/>
    </source>
</evidence>
<feature type="region of interest" description="Disordered" evidence="11">
    <location>
        <begin position="241"/>
        <end position="264"/>
    </location>
</feature>
<evidence type="ECO:0000256" key="1">
    <source>
        <dbReference type="ARBA" id="ARBA00004251"/>
    </source>
</evidence>
<dbReference type="PANTHER" id="PTHR27004:SF428">
    <property type="entry name" value="OS01G0160600 PROTEIN"/>
    <property type="match status" value="1"/>
</dbReference>
<keyword evidence="6" id="KW-0677">Repeat</keyword>
<evidence type="ECO:0000256" key="8">
    <source>
        <dbReference type="ARBA" id="ARBA00023136"/>
    </source>
</evidence>
<dbReference type="Proteomes" id="UP000515151">
    <property type="component" value="Chromosome 5"/>
</dbReference>
<evidence type="ECO:0000313" key="13">
    <source>
        <dbReference type="RefSeq" id="XP_031398521.1"/>
    </source>
</evidence>
<protein>
    <submittedName>
        <fullName evidence="13">Receptor like protein 22-like</fullName>
    </submittedName>
</protein>
<dbReference type="RefSeq" id="XP_031398521.1">
    <property type="nucleotide sequence ID" value="XM_031542661.1"/>
</dbReference>
<evidence type="ECO:0000256" key="2">
    <source>
        <dbReference type="ARBA" id="ARBA00009592"/>
    </source>
</evidence>
<comment type="similarity">
    <text evidence="2">Belongs to the RLP family.</text>
</comment>
<keyword evidence="5" id="KW-0812">Transmembrane</keyword>
<dbReference type="GeneID" id="116209103"/>
<proteinExistence type="inferred from homology"/>
<evidence type="ECO:0000256" key="7">
    <source>
        <dbReference type="ARBA" id="ARBA00022989"/>
    </source>
</evidence>
<evidence type="ECO:0000256" key="11">
    <source>
        <dbReference type="SAM" id="MobiDB-lite"/>
    </source>
</evidence>
<evidence type="ECO:0000256" key="4">
    <source>
        <dbReference type="ARBA" id="ARBA00022614"/>
    </source>
</evidence>
<comment type="subcellular location">
    <subcellularLocation>
        <location evidence="1">Cell membrane</location>
        <topology evidence="1">Single-pass type I membrane protein</topology>
    </subcellularLocation>
</comment>
<keyword evidence="10" id="KW-0325">Glycoprotein</keyword>
<keyword evidence="9" id="KW-0675">Receptor</keyword>
<dbReference type="OrthoDB" id="994806at2759"/>
<dbReference type="FunFam" id="3.80.10.10:FF:000383">
    <property type="entry name" value="Leucine-rich repeat receptor protein kinase EMS1"/>
    <property type="match status" value="1"/>
</dbReference>
<reference evidence="13" key="2">
    <citation type="submission" date="2025-08" db="UniProtKB">
        <authorList>
            <consortium name="RefSeq"/>
        </authorList>
    </citation>
    <scope>IDENTIFICATION</scope>
    <source>
        <tissue evidence="13">Leaf</tissue>
    </source>
</reference>
<gene>
    <name evidence="13" type="primary">LOC116209103</name>
</gene>
<sequence>MFVQNTTLTTIRLSQNRLGVTQPQSLAYCKNLEVLVLSKTELEGRFPFWLEALPNLQIFDLSNNNFSGPLSIKYTVNLIAMRNEERTQISCLQYMGGQNQYYQDSIVVVMKGLETELVKILMVFTAIDFSSKSFEGEIPEATGQLQALKGLNFSHKNLTAIIPYSIENSANVEWLDLSSNRLIGNIPITLAHLSFLSYLNLSMNKLIGPIPRSTQIYAFKSDSFDGNLGLCGHPLPKAFGTDSQQSPPLTSPEDEEAETVHWIE</sequence>
<dbReference type="GO" id="GO:0005886">
    <property type="term" value="C:plasma membrane"/>
    <property type="evidence" value="ECO:0007669"/>
    <property type="project" value="UniProtKB-SubCell"/>
</dbReference>
<dbReference type="PANTHER" id="PTHR27004">
    <property type="entry name" value="RECEPTOR-LIKE PROTEIN 12 ISOFORM X1"/>
    <property type="match status" value="1"/>
</dbReference>
<dbReference type="AlphaFoldDB" id="A0A6P8DZA1"/>
<dbReference type="Pfam" id="PF13855">
    <property type="entry name" value="LRR_8"/>
    <property type="match status" value="1"/>
</dbReference>
<name>A0A6P8DZA1_PUNGR</name>
<evidence type="ECO:0000256" key="5">
    <source>
        <dbReference type="ARBA" id="ARBA00022692"/>
    </source>
</evidence>
<keyword evidence="12" id="KW-1185">Reference proteome</keyword>
<evidence type="ECO:0000313" key="12">
    <source>
        <dbReference type="Proteomes" id="UP000515151"/>
    </source>
</evidence>
<keyword evidence="7" id="KW-1133">Transmembrane helix</keyword>
<dbReference type="InterPro" id="IPR001611">
    <property type="entry name" value="Leu-rich_rpt"/>
</dbReference>
<keyword evidence="3" id="KW-1003">Cell membrane</keyword>
<keyword evidence="8" id="KW-0472">Membrane</keyword>
<keyword evidence="4" id="KW-0433">Leucine-rich repeat</keyword>
<dbReference type="Pfam" id="PF00560">
    <property type="entry name" value="LRR_1"/>
    <property type="match status" value="1"/>
</dbReference>
<organism evidence="12 13">
    <name type="scientific">Punica granatum</name>
    <name type="common">Pomegranate</name>
    <dbReference type="NCBI Taxonomy" id="22663"/>
    <lineage>
        <taxon>Eukaryota</taxon>
        <taxon>Viridiplantae</taxon>
        <taxon>Streptophyta</taxon>
        <taxon>Embryophyta</taxon>
        <taxon>Tracheophyta</taxon>
        <taxon>Spermatophyta</taxon>
        <taxon>Magnoliopsida</taxon>
        <taxon>eudicotyledons</taxon>
        <taxon>Gunneridae</taxon>
        <taxon>Pentapetalae</taxon>
        <taxon>rosids</taxon>
        <taxon>malvids</taxon>
        <taxon>Myrtales</taxon>
        <taxon>Lythraceae</taxon>
        <taxon>Punica</taxon>
    </lineage>
</organism>
<dbReference type="Gene3D" id="3.80.10.10">
    <property type="entry name" value="Ribonuclease Inhibitor"/>
    <property type="match status" value="1"/>
</dbReference>
<reference evidence="12" key="1">
    <citation type="journal article" date="2020" name="Plant Biotechnol. J.">
        <title>The pomegranate (Punica granatum L.) draft genome dissects genetic divergence between soft- and hard-seeded cultivars.</title>
        <authorList>
            <person name="Luo X."/>
            <person name="Li H."/>
            <person name="Wu Z."/>
            <person name="Yao W."/>
            <person name="Zhao P."/>
            <person name="Cao D."/>
            <person name="Yu H."/>
            <person name="Li K."/>
            <person name="Poudel K."/>
            <person name="Zhao D."/>
            <person name="Zhang F."/>
            <person name="Xia X."/>
            <person name="Chen L."/>
            <person name="Wang Q."/>
            <person name="Jing D."/>
            <person name="Cao S."/>
        </authorList>
    </citation>
    <scope>NUCLEOTIDE SEQUENCE [LARGE SCALE GENOMIC DNA]</scope>
    <source>
        <strain evidence="12">cv. Tunisia</strain>
    </source>
</reference>
<evidence type="ECO:0000256" key="10">
    <source>
        <dbReference type="ARBA" id="ARBA00023180"/>
    </source>
</evidence>
<evidence type="ECO:0000256" key="6">
    <source>
        <dbReference type="ARBA" id="ARBA00022737"/>
    </source>
</evidence>
<accession>A0A6P8DZA1</accession>